<gene>
    <name evidence="1" type="ORF">JXQ802_LOCUS4196</name>
</gene>
<comment type="caution">
    <text evidence="1">The sequence shown here is derived from an EMBL/GenBank/DDBJ whole genome shotgun (WGS) entry which is preliminary data.</text>
</comment>
<dbReference type="EMBL" id="CAJNOL010000058">
    <property type="protein sequence ID" value="CAF0800444.1"/>
    <property type="molecule type" value="Genomic_DNA"/>
</dbReference>
<sequence length="462" mass="52703">MAAAMAYCTNRAFYQHSLAKARTQFTPISRRTTLSPSASCPTVSIPQIEQLSIIKTIKSDENNNSHQIETADMANIDDILDITSDDDIDDNQLVNDIDEEQFLAFVGLRRKIRKPIVRNLYLRSLTKRLACPVCLLPLPKYSERVRQALYVRLPFLKFLSITCDIESFCSTDENAKAQSLLPRSVTQTRASSTLNRIKKKQKLPKTDLINMTPKISRNNTNKTSMSKYVNSVFKCHVVLDRLEQSTIDQMIQNSTEDNDKNIAPISTTDRSLRKTCKARRSLSIATNKTTTTTTLTTITTMTTEKTTVKRKSTAAEIIKPKRIKSMNNNCATINDDDNIKNDSSSSIYQRIYLKCFVCSKREYVDAQVTNSDVLHSHWLEHDKDLLLNIYDSEIDSILTRVVEFFNLPKQHMLEGKIKTVFMLNSKEIRLTPTTNLSSTNLQFSKQNFCIPRYDKITSSTFL</sequence>
<dbReference type="Proteomes" id="UP000663870">
    <property type="component" value="Unassembled WGS sequence"/>
</dbReference>
<proteinExistence type="predicted"/>
<dbReference type="AlphaFoldDB" id="A0A813SS18"/>
<name>A0A813SS18_9BILA</name>
<evidence type="ECO:0000313" key="1">
    <source>
        <dbReference type="EMBL" id="CAF0800444.1"/>
    </source>
</evidence>
<reference evidence="1" key="1">
    <citation type="submission" date="2021-02" db="EMBL/GenBank/DDBJ databases">
        <authorList>
            <person name="Nowell W R."/>
        </authorList>
    </citation>
    <scope>NUCLEOTIDE SEQUENCE</scope>
</reference>
<organism evidence="1 2">
    <name type="scientific">Rotaria sordida</name>
    <dbReference type="NCBI Taxonomy" id="392033"/>
    <lineage>
        <taxon>Eukaryota</taxon>
        <taxon>Metazoa</taxon>
        <taxon>Spiralia</taxon>
        <taxon>Gnathifera</taxon>
        <taxon>Rotifera</taxon>
        <taxon>Eurotatoria</taxon>
        <taxon>Bdelloidea</taxon>
        <taxon>Philodinida</taxon>
        <taxon>Philodinidae</taxon>
        <taxon>Rotaria</taxon>
    </lineage>
</organism>
<protein>
    <submittedName>
        <fullName evidence="1">Uncharacterized protein</fullName>
    </submittedName>
</protein>
<evidence type="ECO:0000313" key="2">
    <source>
        <dbReference type="Proteomes" id="UP000663870"/>
    </source>
</evidence>
<keyword evidence="2" id="KW-1185">Reference proteome</keyword>
<accession>A0A813SS18</accession>